<evidence type="ECO:0000313" key="3">
    <source>
        <dbReference type="EMBL" id="CAL4907134.1"/>
    </source>
</evidence>
<keyword evidence="4" id="KW-1185">Reference proteome</keyword>
<evidence type="ECO:0000313" key="4">
    <source>
        <dbReference type="Proteomes" id="UP001497457"/>
    </source>
</evidence>
<feature type="region of interest" description="Disordered" evidence="1">
    <location>
        <begin position="63"/>
        <end position="101"/>
    </location>
</feature>
<reference evidence="4" key="1">
    <citation type="submission" date="2024-06" db="EMBL/GenBank/DDBJ databases">
        <authorList>
            <person name="Ryan C."/>
        </authorList>
    </citation>
    <scope>NUCLEOTIDE SEQUENCE [LARGE SCALE GENOMIC DNA]</scope>
</reference>
<evidence type="ECO:0000256" key="1">
    <source>
        <dbReference type="SAM" id="MobiDB-lite"/>
    </source>
</evidence>
<reference evidence="3 4" key="2">
    <citation type="submission" date="2024-10" db="EMBL/GenBank/DDBJ databases">
        <authorList>
            <person name="Ryan C."/>
        </authorList>
    </citation>
    <scope>NUCLEOTIDE SEQUENCE [LARGE SCALE GENOMIC DNA]</scope>
</reference>
<dbReference type="Proteomes" id="UP001497457">
    <property type="component" value="Chromosome 12b"/>
</dbReference>
<gene>
    <name evidence="3" type="ORF">URODEC1_LOCUS12403</name>
</gene>
<dbReference type="EMBL" id="OZ075122">
    <property type="protein sequence ID" value="CAL4907134.1"/>
    <property type="molecule type" value="Genomic_DNA"/>
</dbReference>
<accession>A0ABC8WBW9</accession>
<evidence type="ECO:0000256" key="2">
    <source>
        <dbReference type="SAM" id="SignalP"/>
    </source>
</evidence>
<organism evidence="3 4">
    <name type="scientific">Urochloa decumbens</name>
    <dbReference type="NCBI Taxonomy" id="240449"/>
    <lineage>
        <taxon>Eukaryota</taxon>
        <taxon>Viridiplantae</taxon>
        <taxon>Streptophyta</taxon>
        <taxon>Embryophyta</taxon>
        <taxon>Tracheophyta</taxon>
        <taxon>Spermatophyta</taxon>
        <taxon>Magnoliopsida</taxon>
        <taxon>Liliopsida</taxon>
        <taxon>Poales</taxon>
        <taxon>Poaceae</taxon>
        <taxon>PACMAD clade</taxon>
        <taxon>Panicoideae</taxon>
        <taxon>Panicodae</taxon>
        <taxon>Paniceae</taxon>
        <taxon>Melinidinae</taxon>
        <taxon>Urochloa</taxon>
    </lineage>
</organism>
<keyword evidence="2" id="KW-0732">Signal</keyword>
<feature type="chain" id="PRO_5044823088" evidence="2">
    <location>
        <begin position="30"/>
        <end position="141"/>
    </location>
</feature>
<proteinExistence type="predicted"/>
<name>A0ABC8WBW9_9POAL</name>
<dbReference type="AlphaFoldDB" id="A0ABC8WBW9"/>
<feature type="signal peptide" evidence="2">
    <location>
        <begin position="1"/>
        <end position="29"/>
    </location>
</feature>
<sequence length="141" mass="15450">MACLHHLCLVASAAISLLLLAVLAPAASAGADPPAKKPGMRFRYANKEESRWLDRYAETHEPLGAGPLRMRPATEEESQWLNRISSDDTAAEGSLDGEGGGRYIEFDEDNPYVEAVQAWARRLIKEGLAKAQAENLFLQDL</sequence>
<protein>
    <submittedName>
        <fullName evidence="3">Uncharacterized protein</fullName>
    </submittedName>
</protein>
<feature type="compositionally biased region" description="Polar residues" evidence="1">
    <location>
        <begin position="79"/>
        <end position="88"/>
    </location>
</feature>